<gene>
    <name evidence="3" type="ORF">ACFOD3_21020</name>
</gene>
<evidence type="ECO:0000313" key="3">
    <source>
        <dbReference type="EMBL" id="MFC3002395.1"/>
    </source>
</evidence>
<keyword evidence="2" id="KW-0472">Membrane</keyword>
<proteinExistence type="predicted"/>
<evidence type="ECO:0000313" key="4">
    <source>
        <dbReference type="Proteomes" id="UP001595420"/>
    </source>
</evidence>
<organism evidence="3 4">
    <name type="scientific">Falsiroseomonas tokyonensis</name>
    <dbReference type="NCBI Taxonomy" id="430521"/>
    <lineage>
        <taxon>Bacteria</taxon>
        <taxon>Pseudomonadati</taxon>
        <taxon>Pseudomonadota</taxon>
        <taxon>Alphaproteobacteria</taxon>
        <taxon>Acetobacterales</taxon>
        <taxon>Roseomonadaceae</taxon>
        <taxon>Falsiroseomonas</taxon>
    </lineage>
</organism>
<dbReference type="EMBL" id="JBHRSB010000006">
    <property type="protein sequence ID" value="MFC3002395.1"/>
    <property type="molecule type" value="Genomic_DNA"/>
</dbReference>
<feature type="coiled-coil region" evidence="1">
    <location>
        <begin position="52"/>
        <end position="86"/>
    </location>
</feature>
<keyword evidence="2" id="KW-0812">Transmembrane</keyword>
<reference evidence="4" key="1">
    <citation type="journal article" date="2019" name="Int. J. Syst. Evol. Microbiol.">
        <title>The Global Catalogue of Microorganisms (GCM) 10K type strain sequencing project: providing services to taxonomists for standard genome sequencing and annotation.</title>
        <authorList>
            <consortium name="The Broad Institute Genomics Platform"/>
            <consortium name="The Broad Institute Genome Sequencing Center for Infectious Disease"/>
            <person name="Wu L."/>
            <person name="Ma J."/>
        </authorList>
    </citation>
    <scope>NUCLEOTIDE SEQUENCE [LARGE SCALE GENOMIC DNA]</scope>
    <source>
        <strain evidence="4">CGMCC 1.16855</strain>
    </source>
</reference>
<keyword evidence="1" id="KW-0175">Coiled coil</keyword>
<dbReference type="Pfam" id="PF04977">
    <property type="entry name" value="DivIC"/>
    <property type="match status" value="1"/>
</dbReference>
<evidence type="ECO:0000256" key="1">
    <source>
        <dbReference type="SAM" id="Coils"/>
    </source>
</evidence>
<dbReference type="RefSeq" id="WP_343215269.1">
    <property type="nucleotide sequence ID" value="NZ_JAFNJS010000006.1"/>
</dbReference>
<dbReference type="InterPro" id="IPR007060">
    <property type="entry name" value="FtsL/DivIC"/>
</dbReference>
<evidence type="ECO:0000256" key="2">
    <source>
        <dbReference type="SAM" id="Phobius"/>
    </source>
</evidence>
<feature type="transmembrane region" description="Helical" evidence="2">
    <location>
        <begin position="21"/>
        <end position="40"/>
    </location>
</feature>
<comment type="caution">
    <text evidence="3">The sequence shown here is derived from an EMBL/GenBank/DDBJ whole genome shotgun (WGS) entry which is preliminary data.</text>
</comment>
<protein>
    <submittedName>
        <fullName evidence="3">Septum formation initiator family protein</fullName>
    </submittedName>
</protein>
<sequence>MSDIYLPPQRRGGFGAWLSRRLRAAVLPVLFLGTSGYFVWHAVHGERGLIARDQRQERLQEARGELARVRTELETMERRVAGLRGDRLDRDQLDERARQLLNLVDKNEIVVPYEADRRLF</sequence>
<accession>A0ABV7C1X4</accession>
<name>A0ABV7C1X4_9PROT</name>
<keyword evidence="4" id="KW-1185">Reference proteome</keyword>
<dbReference type="Proteomes" id="UP001595420">
    <property type="component" value="Unassembled WGS sequence"/>
</dbReference>
<keyword evidence="2" id="KW-1133">Transmembrane helix</keyword>